<dbReference type="PANTHER" id="PTHR21262:SF31">
    <property type="entry name" value="GTP PYROPHOSPHOKINASE"/>
    <property type="match status" value="1"/>
</dbReference>
<dbReference type="RefSeq" id="WP_141554275.1">
    <property type="nucleotide sequence ID" value="NZ_PDUU01001047.1"/>
</dbReference>
<reference evidence="1 2" key="1">
    <citation type="journal article" date="2016" name="Nat. Commun.">
        <title>Microbial interactions lead to rapid micro-scale successions on model marine particles.</title>
        <authorList>
            <person name="Datta M.S."/>
            <person name="Sliwerska E."/>
            <person name="Gore J."/>
            <person name="Polz M.F."/>
            <person name="Cordero O.X."/>
        </authorList>
    </citation>
    <scope>NUCLEOTIDE SEQUENCE [LARGE SCALE GENOMIC DNA]</scope>
    <source>
        <strain evidence="1 2">4G03</strain>
    </source>
</reference>
<organism evidence="1 2">
    <name type="scientific">Tenacibaculum discolor</name>
    <dbReference type="NCBI Taxonomy" id="361581"/>
    <lineage>
        <taxon>Bacteria</taxon>
        <taxon>Pseudomonadati</taxon>
        <taxon>Bacteroidota</taxon>
        <taxon>Flavobacteriia</taxon>
        <taxon>Flavobacteriales</taxon>
        <taxon>Flavobacteriaceae</taxon>
        <taxon>Tenacibaculum</taxon>
    </lineage>
</organism>
<comment type="caution">
    <text evidence="1">The sequence shown here is derived from an EMBL/GenBank/DDBJ whole genome shotgun (WGS) entry which is preliminary data.</text>
</comment>
<feature type="non-terminal residue" evidence="1">
    <location>
        <position position="95"/>
    </location>
</feature>
<dbReference type="PANTHER" id="PTHR21262">
    <property type="entry name" value="GUANOSINE-3',5'-BIS DIPHOSPHATE 3'-PYROPHOSPHOHYDROLASE"/>
    <property type="match status" value="1"/>
</dbReference>
<gene>
    <name evidence="1" type="ORF">CSC81_18550</name>
</gene>
<evidence type="ECO:0000313" key="1">
    <source>
        <dbReference type="EMBL" id="PHN95802.1"/>
    </source>
</evidence>
<accession>A0A2G1BP30</accession>
<dbReference type="AlphaFoldDB" id="A0A2G1BP30"/>
<protein>
    <submittedName>
        <fullName evidence="1">RelA/SpoT family protein</fullName>
    </submittedName>
</protein>
<evidence type="ECO:0000313" key="2">
    <source>
        <dbReference type="Proteomes" id="UP000222163"/>
    </source>
</evidence>
<proteinExistence type="predicted"/>
<dbReference type="SUPFAM" id="SSF109604">
    <property type="entry name" value="HD-domain/PDEase-like"/>
    <property type="match status" value="1"/>
</dbReference>
<sequence length="95" mass="10495">EILSADDKKLIRKAFEIAVDAHSEQRRKTGEPYIYHPIAVAKIVAMEIGLGATSIAAALLHDVVEDTDYTLDDMEQLFGETIARIVNGLTKISRL</sequence>
<dbReference type="Proteomes" id="UP000222163">
    <property type="component" value="Unassembled WGS sequence"/>
</dbReference>
<feature type="non-terminal residue" evidence="1">
    <location>
        <position position="1"/>
    </location>
</feature>
<dbReference type="Pfam" id="PF13328">
    <property type="entry name" value="HD_4"/>
    <property type="match status" value="1"/>
</dbReference>
<dbReference type="GO" id="GO:0005886">
    <property type="term" value="C:plasma membrane"/>
    <property type="evidence" value="ECO:0007669"/>
    <property type="project" value="TreeGrafter"/>
</dbReference>
<dbReference type="EMBL" id="PDUU01001047">
    <property type="protein sequence ID" value="PHN95802.1"/>
    <property type="molecule type" value="Genomic_DNA"/>
</dbReference>
<dbReference type="Gene3D" id="1.10.3210.10">
    <property type="entry name" value="Hypothetical protein af1432"/>
    <property type="match status" value="1"/>
</dbReference>
<name>A0A2G1BP30_9FLAO</name>